<evidence type="ECO:0000313" key="9">
    <source>
        <dbReference type="Proteomes" id="UP000190135"/>
    </source>
</evidence>
<evidence type="ECO:0000256" key="4">
    <source>
        <dbReference type="ARBA" id="ARBA00022692"/>
    </source>
</evidence>
<keyword evidence="6 7" id="KW-0472">Membrane</keyword>
<evidence type="ECO:0000313" key="8">
    <source>
        <dbReference type="EMBL" id="SJZ92930.1"/>
    </source>
</evidence>
<sequence>MTARSGRGYTALTESVADPVLSAPAGRSWWLLFSAGLVLTCVFFGSIFWLFYEGIGIFGNNTSVVWAYPIANYVWWIGIGNAGTLISCMLLLTRQKWRSSINRFAEAMTLFAAAIAGIFPILHLGRPLYFYWLVPYPNTMDLWPQWKSPLVWDFFAIASYLIFSLLFWYVGALPDFATFRDRSRSRAGQLIYGALALGWRGSVRHWAAYETFYKTMAALGVPLVVSVHSVVGMDFAAGNMPGWQETIFPPYFVVGAMFSGFAMVVVLAAIVRRFLRTEELVTRHHFEAMAKILLAGSIVMGLSYGTEAFQSWYAGDDVDRTVVAFQYTGTYAWLMWMQIACNVAIPQLLWLPAARRSIPVLLVIAVLINVGMYLERILIIINTLSRGHLPSMWSSYAPTLWDWLLLAGSLGFFLLLFACFLRLAPAISMHEMRKLVFEGGRE</sequence>
<dbReference type="GO" id="GO:0005886">
    <property type="term" value="C:plasma membrane"/>
    <property type="evidence" value="ECO:0007669"/>
    <property type="project" value="UniProtKB-SubCell"/>
</dbReference>
<keyword evidence="5 7" id="KW-1133">Transmembrane helix</keyword>
<keyword evidence="3" id="KW-1003">Cell membrane</keyword>
<proteinExistence type="inferred from homology"/>
<feature type="transmembrane region" description="Helical" evidence="7">
    <location>
        <begin position="104"/>
        <end position="134"/>
    </location>
</feature>
<evidence type="ECO:0000256" key="2">
    <source>
        <dbReference type="ARBA" id="ARBA00008929"/>
    </source>
</evidence>
<evidence type="ECO:0000256" key="6">
    <source>
        <dbReference type="ARBA" id="ARBA00023136"/>
    </source>
</evidence>
<keyword evidence="9" id="KW-1185">Reference proteome</keyword>
<protein>
    <submittedName>
        <fullName evidence="8">Prokaryotic molybdopterin-containing oxidoreductase family, membrane subunit</fullName>
    </submittedName>
</protein>
<accession>A0A1T4PMZ9</accession>
<comment type="subcellular location">
    <subcellularLocation>
        <location evidence="1">Cell membrane</location>
        <topology evidence="1">Multi-pass membrane protein</topology>
    </subcellularLocation>
</comment>
<feature type="transmembrane region" description="Helical" evidence="7">
    <location>
        <begin position="401"/>
        <end position="424"/>
    </location>
</feature>
<evidence type="ECO:0000256" key="3">
    <source>
        <dbReference type="ARBA" id="ARBA00022475"/>
    </source>
</evidence>
<evidence type="ECO:0000256" key="5">
    <source>
        <dbReference type="ARBA" id="ARBA00022989"/>
    </source>
</evidence>
<feature type="transmembrane region" description="Helical" evidence="7">
    <location>
        <begin position="333"/>
        <end position="351"/>
    </location>
</feature>
<feature type="transmembrane region" description="Helical" evidence="7">
    <location>
        <begin position="358"/>
        <end position="381"/>
    </location>
</feature>
<organism evidence="8 9">
    <name type="scientific">Consotaella salsifontis</name>
    <dbReference type="NCBI Taxonomy" id="1365950"/>
    <lineage>
        <taxon>Bacteria</taxon>
        <taxon>Pseudomonadati</taxon>
        <taxon>Pseudomonadota</taxon>
        <taxon>Alphaproteobacteria</taxon>
        <taxon>Hyphomicrobiales</taxon>
        <taxon>Aurantimonadaceae</taxon>
        <taxon>Consotaella</taxon>
    </lineage>
</organism>
<dbReference type="InterPro" id="IPR005614">
    <property type="entry name" value="NrfD-like"/>
</dbReference>
<dbReference type="OrthoDB" id="9806499at2"/>
<evidence type="ECO:0000256" key="7">
    <source>
        <dbReference type="SAM" id="Phobius"/>
    </source>
</evidence>
<keyword evidence="4 7" id="KW-0812">Transmembrane</keyword>
<dbReference type="EMBL" id="FUXL01000004">
    <property type="protein sequence ID" value="SJZ92930.1"/>
    <property type="molecule type" value="Genomic_DNA"/>
</dbReference>
<dbReference type="AlphaFoldDB" id="A0A1T4PMZ9"/>
<feature type="transmembrane region" description="Helical" evidence="7">
    <location>
        <begin position="29"/>
        <end position="52"/>
    </location>
</feature>
<dbReference type="PANTHER" id="PTHR43044:SF2">
    <property type="entry name" value="POLYSULPHIDE REDUCTASE NRFD"/>
    <property type="match status" value="1"/>
</dbReference>
<dbReference type="STRING" id="1365950.SAMN05428963_10471"/>
<evidence type="ECO:0000256" key="1">
    <source>
        <dbReference type="ARBA" id="ARBA00004651"/>
    </source>
</evidence>
<feature type="transmembrane region" description="Helical" evidence="7">
    <location>
        <begin position="72"/>
        <end position="92"/>
    </location>
</feature>
<dbReference type="Proteomes" id="UP000190135">
    <property type="component" value="Unassembled WGS sequence"/>
</dbReference>
<gene>
    <name evidence="8" type="ORF">SAMN05428963_10471</name>
</gene>
<dbReference type="Pfam" id="PF03916">
    <property type="entry name" value="NrfD"/>
    <property type="match status" value="1"/>
</dbReference>
<name>A0A1T4PMZ9_9HYPH</name>
<comment type="similarity">
    <text evidence="2">Belongs to the NrfD family.</text>
</comment>
<feature type="transmembrane region" description="Helical" evidence="7">
    <location>
        <begin position="154"/>
        <end position="176"/>
    </location>
</feature>
<dbReference type="PANTHER" id="PTHR43044">
    <property type="match status" value="1"/>
</dbReference>
<feature type="transmembrane region" description="Helical" evidence="7">
    <location>
        <begin position="212"/>
        <end position="231"/>
    </location>
</feature>
<feature type="transmembrane region" description="Helical" evidence="7">
    <location>
        <begin position="292"/>
        <end position="313"/>
    </location>
</feature>
<feature type="transmembrane region" description="Helical" evidence="7">
    <location>
        <begin position="251"/>
        <end position="271"/>
    </location>
</feature>
<dbReference type="RefSeq" id="WP_078707623.1">
    <property type="nucleotide sequence ID" value="NZ_FUXL01000004.1"/>
</dbReference>
<reference evidence="8 9" key="1">
    <citation type="submission" date="2017-02" db="EMBL/GenBank/DDBJ databases">
        <authorList>
            <person name="Peterson S.W."/>
        </authorList>
    </citation>
    <scope>NUCLEOTIDE SEQUENCE [LARGE SCALE GENOMIC DNA]</scope>
    <source>
        <strain evidence="8 9">USBA 369</strain>
    </source>
</reference>